<dbReference type="PROSITE" id="PS00622">
    <property type="entry name" value="HTH_LUXR_1"/>
    <property type="match status" value="1"/>
</dbReference>
<name>D3Q6U0_STANL</name>
<dbReference type="CDD" id="cd06170">
    <property type="entry name" value="LuxR_C_like"/>
    <property type="match status" value="1"/>
</dbReference>
<dbReference type="GO" id="GO:0006355">
    <property type="term" value="P:regulation of DNA-templated transcription"/>
    <property type="evidence" value="ECO:0007669"/>
    <property type="project" value="InterPro"/>
</dbReference>
<evidence type="ECO:0000256" key="5">
    <source>
        <dbReference type="PROSITE-ProRule" id="PRU00169"/>
    </source>
</evidence>
<dbReference type="KEGG" id="sna:Snas_0625"/>
<evidence type="ECO:0000256" key="2">
    <source>
        <dbReference type="ARBA" id="ARBA00023015"/>
    </source>
</evidence>
<reference evidence="8 9" key="1">
    <citation type="journal article" date="2009" name="Stand. Genomic Sci.">
        <title>Complete genome sequence of Stackebrandtia nassauensis type strain (LLR-40K-21).</title>
        <authorList>
            <person name="Munk C."/>
            <person name="Lapidus A."/>
            <person name="Copeland A."/>
            <person name="Jando M."/>
            <person name="Mayilraj S."/>
            <person name="Glavina Del Rio T."/>
            <person name="Nolan M."/>
            <person name="Chen F."/>
            <person name="Lucas S."/>
            <person name="Tice H."/>
            <person name="Cheng J.F."/>
            <person name="Han C."/>
            <person name="Detter J.C."/>
            <person name="Bruce D."/>
            <person name="Goodwin L."/>
            <person name="Chain P."/>
            <person name="Pitluck S."/>
            <person name="Goker M."/>
            <person name="Ovchinikova G."/>
            <person name="Pati A."/>
            <person name="Ivanova N."/>
            <person name="Mavromatis K."/>
            <person name="Chen A."/>
            <person name="Palaniappan K."/>
            <person name="Land M."/>
            <person name="Hauser L."/>
            <person name="Chang Y.J."/>
            <person name="Jeffries C.D."/>
            <person name="Bristow J."/>
            <person name="Eisen J.A."/>
            <person name="Markowitz V."/>
            <person name="Hugenholtz P."/>
            <person name="Kyrpides N.C."/>
            <person name="Klenk H.P."/>
        </authorList>
    </citation>
    <scope>NUCLEOTIDE SEQUENCE [LARGE SCALE GENOMIC DNA]</scope>
    <source>
        <strain evidence="9">DSM 44728 / CIP 108903 / NRRL B-16338 / NBRC 102104 / LLR-40K-21</strain>
    </source>
</reference>
<keyword evidence="3" id="KW-0238">DNA-binding</keyword>
<feature type="modified residue" description="4-aspartylphosphate" evidence="5">
    <location>
        <position position="55"/>
    </location>
</feature>
<gene>
    <name evidence="8" type="ordered locus">Snas_0625</name>
</gene>
<dbReference type="OrthoDB" id="9808843at2"/>
<evidence type="ECO:0000256" key="4">
    <source>
        <dbReference type="ARBA" id="ARBA00023163"/>
    </source>
</evidence>
<dbReference type="eggNOG" id="COG2197">
    <property type="taxonomic scope" value="Bacteria"/>
</dbReference>
<dbReference type="InterPro" id="IPR001789">
    <property type="entry name" value="Sig_transdc_resp-reg_receiver"/>
</dbReference>
<evidence type="ECO:0000313" key="9">
    <source>
        <dbReference type="Proteomes" id="UP000000844"/>
    </source>
</evidence>
<keyword evidence="4" id="KW-0804">Transcription</keyword>
<dbReference type="PANTHER" id="PTHR43214">
    <property type="entry name" value="TWO-COMPONENT RESPONSE REGULATOR"/>
    <property type="match status" value="1"/>
</dbReference>
<keyword evidence="1 5" id="KW-0597">Phosphoprotein</keyword>
<dbReference type="STRING" id="446470.Snas_0625"/>
<feature type="domain" description="Response regulatory" evidence="7">
    <location>
        <begin position="4"/>
        <end position="121"/>
    </location>
</feature>
<dbReference type="InterPro" id="IPR011006">
    <property type="entry name" value="CheY-like_superfamily"/>
</dbReference>
<dbReference type="PANTHER" id="PTHR43214:SF24">
    <property type="entry name" value="TRANSCRIPTIONAL REGULATORY PROTEIN NARL-RELATED"/>
    <property type="match status" value="1"/>
</dbReference>
<keyword evidence="9" id="KW-1185">Reference proteome</keyword>
<dbReference type="GO" id="GO:0003677">
    <property type="term" value="F:DNA binding"/>
    <property type="evidence" value="ECO:0007669"/>
    <property type="project" value="UniProtKB-KW"/>
</dbReference>
<dbReference type="PROSITE" id="PS50110">
    <property type="entry name" value="RESPONSE_REGULATORY"/>
    <property type="match status" value="1"/>
</dbReference>
<evidence type="ECO:0000256" key="1">
    <source>
        <dbReference type="ARBA" id="ARBA00022553"/>
    </source>
</evidence>
<dbReference type="InterPro" id="IPR039420">
    <property type="entry name" value="WalR-like"/>
</dbReference>
<feature type="domain" description="HTH luxR-type" evidence="6">
    <location>
        <begin position="145"/>
        <end position="210"/>
    </location>
</feature>
<dbReference type="GO" id="GO:0000160">
    <property type="term" value="P:phosphorelay signal transduction system"/>
    <property type="evidence" value="ECO:0007669"/>
    <property type="project" value="InterPro"/>
</dbReference>
<dbReference type="EMBL" id="CP001778">
    <property type="protein sequence ID" value="ADD40339.1"/>
    <property type="molecule type" value="Genomic_DNA"/>
</dbReference>
<dbReference type="Gene3D" id="3.40.50.2300">
    <property type="match status" value="1"/>
</dbReference>
<dbReference type="SMART" id="SM00448">
    <property type="entry name" value="REC"/>
    <property type="match status" value="1"/>
</dbReference>
<dbReference type="SMART" id="SM00421">
    <property type="entry name" value="HTH_LUXR"/>
    <property type="match status" value="1"/>
</dbReference>
<dbReference type="InterPro" id="IPR058245">
    <property type="entry name" value="NreC/VraR/RcsB-like_REC"/>
</dbReference>
<keyword evidence="2" id="KW-0805">Transcription regulation</keyword>
<dbReference type="SUPFAM" id="SSF52172">
    <property type="entry name" value="CheY-like"/>
    <property type="match status" value="1"/>
</dbReference>
<evidence type="ECO:0000256" key="3">
    <source>
        <dbReference type="ARBA" id="ARBA00023125"/>
    </source>
</evidence>
<sequence>MTITVLLADDDPLARTGLRTLVSAQPDIDVIAEAADGTQVLPLVRRLRPDVVLMDVRMPDMDGIEATRRLRRDLTEPPKVVVITTFENDEYVFDALRAGANGFVLKRAPATEIAHAIRTVASGDALLFPEAIRALAAARPAPPGNPHGPIALTAREAEVLRLMATGLSNQDIATHLTVSLETIKTHVGSVLTKLGAANRTQAVIIAYESGFVTPGG</sequence>
<protein>
    <submittedName>
        <fullName evidence="8">Two component transcriptional regulator, LuxR family</fullName>
    </submittedName>
</protein>
<organism evidence="8 9">
    <name type="scientific">Stackebrandtia nassauensis (strain DSM 44728 / CIP 108903 / NRRL B-16338 / NBRC 102104 / LLR-40K-21)</name>
    <dbReference type="NCBI Taxonomy" id="446470"/>
    <lineage>
        <taxon>Bacteria</taxon>
        <taxon>Bacillati</taxon>
        <taxon>Actinomycetota</taxon>
        <taxon>Actinomycetes</taxon>
        <taxon>Glycomycetales</taxon>
        <taxon>Glycomycetaceae</taxon>
        <taxon>Stackebrandtia</taxon>
    </lineage>
</organism>
<evidence type="ECO:0000313" key="8">
    <source>
        <dbReference type="EMBL" id="ADD40339.1"/>
    </source>
</evidence>
<dbReference type="HOGENOM" id="CLU_000445_90_10_11"/>
<dbReference type="Pfam" id="PF00072">
    <property type="entry name" value="Response_reg"/>
    <property type="match status" value="1"/>
</dbReference>
<accession>D3Q6U0</accession>
<dbReference type="PROSITE" id="PS50043">
    <property type="entry name" value="HTH_LUXR_2"/>
    <property type="match status" value="1"/>
</dbReference>
<evidence type="ECO:0000259" key="7">
    <source>
        <dbReference type="PROSITE" id="PS50110"/>
    </source>
</evidence>
<dbReference type="RefSeq" id="WP_013015910.1">
    <property type="nucleotide sequence ID" value="NC_013947.1"/>
</dbReference>
<dbReference type="Proteomes" id="UP000000844">
    <property type="component" value="Chromosome"/>
</dbReference>
<proteinExistence type="predicted"/>
<dbReference type="CDD" id="cd17535">
    <property type="entry name" value="REC_NarL-like"/>
    <property type="match status" value="1"/>
</dbReference>
<evidence type="ECO:0000259" key="6">
    <source>
        <dbReference type="PROSITE" id="PS50043"/>
    </source>
</evidence>
<dbReference type="InterPro" id="IPR000792">
    <property type="entry name" value="Tscrpt_reg_LuxR_C"/>
</dbReference>
<dbReference type="Pfam" id="PF00196">
    <property type="entry name" value="GerE"/>
    <property type="match status" value="1"/>
</dbReference>
<dbReference type="AlphaFoldDB" id="D3Q6U0"/>
<dbReference type="PRINTS" id="PR00038">
    <property type="entry name" value="HTHLUXR"/>
</dbReference>